<organism evidence="6 7">
    <name type="scientific">Chiloscyllium punctatum</name>
    <name type="common">Brownbanded bambooshark</name>
    <name type="synonym">Hemiscyllium punctatum</name>
    <dbReference type="NCBI Taxonomy" id="137246"/>
    <lineage>
        <taxon>Eukaryota</taxon>
        <taxon>Metazoa</taxon>
        <taxon>Chordata</taxon>
        <taxon>Craniata</taxon>
        <taxon>Vertebrata</taxon>
        <taxon>Chondrichthyes</taxon>
        <taxon>Elasmobranchii</taxon>
        <taxon>Galeomorphii</taxon>
        <taxon>Galeoidea</taxon>
        <taxon>Orectolobiformes</taxon>
        <taxon>Hemiscylliidae</taxon>
        <taxon>Chiloscyllium</taxon>
    </lineage>
</organism>
<dbReference type="GO" id="GO:0005524">
    <property type="term" value="F:ATP binding"/>
    <property type="evidence" value="ECO:0007669"/>
    <property type="project" value="UniProtKB-KW"/>
</dbReference>
<gene>
    <name evidence="6" type="ORF">chiPu_0033635</name>
</gene>
<sequence length="61" mass="6329">MTALLEVDGLVKHFVAERSVFGRPTAHVKAVDGVSFTVEAGKTLALVGESGCGKSTVSRLV</sequence>
<evidence type="ECO:0000313" key="6">
    <source>
        <dbReference type="EMBL" id="GCC49178.1"/>
    </source>
</evidence>
<evidence type="ECO:0000259" key="5">
    <source>
        <dbReference type="Pfam" id="PF00005"/>
    </source>
</evidence>
<accession>A0A401U2Q3</accession>
<comment type="similarity">
    <text evidence="1">Belongs to the ABC transporter superfamily.</text>
</comment>
<protein>
    <recommendedName>
        <fullName evidence="5">ABC transporter domain-containing protein</fullName>
    </recommendedName>
</protein>
<dbReference type="Pfam" id="PF00005">
    <property type="entry name" value="ABC_tran"/>
    <property type="match status" value="1"/>
</dbReference>
<dbReference type="GO" id="GO:0016887">
    <property type="term" value="F:ATP hydrolysis activity"/>
    <property type="evidence" value="ECO:0007669"/>
    <property type="project" value="InterPro"/>
</dbReference>
<dbReference type="SUPFAM" id="SSF52540">
    <property type="entry name" value="P-loop containing nucleoside triphosphate hydrolases"/>
    <property type="match status" value="1"/>
</dbReference>
<reference evidence="6 7" key="1">
    <citation type="journal article" date="2018" name="Nat. Ecol. Evol.">
        <title>Shark genomes provide insights into elasmobranch evolution and the origin of vertebrates.</title>
        <authorList>
            <person name="Hara Y"/>
            <person name="Yamaguchi K"/>
            <person name="Onimaru K"/>
            <person name="Kadota M"/>
            <person name="Koyanagi M"/>
            <person name="Keeley SD"/>
            <person name="Tatsumi K"/>
            <person name="Tanaka K"/>
            <person name="Motone F"/>
            <person name="Kageyama Y"/>
            <person name="Nozu R"/>
            <person name="Adachi N"/>
            <person name="Nishimura O"/>
            <person name="Nakagawa R"/>
            <person name="Tanegashima C"/>
            <person name="Kiyatake I"/>
            <person name="Matsumoto R"/>
            <person name="Murakumo K"/>
            <person name="Nishida K"/>
            <person name="Terakita A"/>
            <person name="Kuratani S"/>
            <person name="Sato K"/>
            <person name="Hyodo S Kuraku.S."/>
        </authorList>
    </citation>
    <scope>NUCLEOTIDE SEQUENCE [LARGE SCALE GENOMIC DNA]</scope>
</reference>
<evidence type="ECO:0000256" key="2">
    <source>
        <dbReference type="ARBA" id="ARBA00022448"/>
    </source>
</evidence>
<dbReference type="STRING" id="137246.A0A401U2Q3"/>
<dbReference type="InterPro" id="IPR027417">
    <property type="entry name" value="P-loop_NTPase"/>
</dbReference>
<dbReference type="Gene3D" id="3.40.50.300">
    <property type="entry name" value="P-loop containing nucleotide triphosphate hydrolases"/>
    <property type="match status" value="1"/>
</dbReference>
<feature type="domain" description="ABC transporter" evidence="5">
    <location>
        <begin position="32"/>
        <end position="60"/>
    </location>
</feature>
<feature type="non-terminal residue" evidence="6">
    <location>
        <position position="61"/>
    </location>
</feature>
<keyword evidence="3" id="KW-0547">Nucleotide-binding</keyword>
<name>A0A401U2Q3_CHIPU</name>
<dbReference type="PANTHER" id="PTHR43776">
    <property type="entry name" value="TRANSPORT ATP-BINDING PROTEIN"/>
    <property type="match status" value="1"/>
</dbReference>
<dbReference type="Proteomes" id="UP000287033">
    <property type="component" value="Unassembled WGS sequence"/>
</dbReference>
<dbReference type="InterPro" id="IPR050319">
    <property type="entry name" value="ABC_transp_ATP-bind"/>
</dbReference>
<dbReference type="AlphaFoldDB" id="A0A401U2Q3"/>
<evidence type="ECO:0000256" key="3">
    <source>
        <dbReference type="ARBA" id="ARBA00022741"/>
    </source>
</evidence>
<dbReference type="EMBL" id="BEZZ01268067">
    <property type="protein sequence ID" value="GCC49178.1"/>
    <property type="molecule type" value="Genomic_DNA"/>
</dbReference>
<keyword evidence="7" id="KW-1185">Reference proteome</keyword>
<proteinExistence type="inferred from homology"/>
<keyword evidence="4" id="KW-0067">ATP-binding</keyword>
<evidence type="ECO:0000256" key="1">
    <source>
        <dbReference type="ARBA" id="ARBA00005417"/>
    </source>
</evidence>
<evidence type="ECO:0000256" key="4">
    <source>
        <dbReference type="ARBA" id="ARBA00022840"/>
    </source>
</evidence>
<dbReference type="OrthoDB" id="6500128at2759"/>
<dbReference type="PANTHER" id="PTHR43776:SF7">
    <property type="entry name" value="D,D-DIPEPTIDE TRANSPORT ATP-BINDING PROTEIN DDPF-RELATED"/>
    <property type="match status" value="1"/>
</dbReference>
<evidence type="ECO:0000313" key="7">
    <source>
        <dbReference type="Proteomes" id="UP000287033"/>
    </source>
</evidence>
<keyword evidence="2" id="KW-0813">Transport</keyword>
<dbReference type="InterPro" id="IPR003439">
    <property type="entry name" value="ABC_transporter-like_ATP-bd"/>
</dbReference>
<comment type="caution">
    <text evidence="6">The sequence shown here is derived from an EMBL/GenBank/DDBJ whole genome shotgun (WGS) entry which is preliminary data.</text>
</comment>